<protein>
    <submittedName>
        <fullName evidence="7">Prolipoprotein diacylglyceryl transferase</fullName>
        <ecNumber evidence="7">2.4.99.-</ecNumber>
    </submittedName>
</protein>
<keyword evidence="3 6" id="KW-0812">Transmembrane</keyword>
<dbReference type="Pfam" id="PF01790">
    <property type="entry name" value="LGT"/>
    <property type="match status" value="1"/>
</dbReference>
<dbReference type="PANTHER" id="PTHR30589">
    <property type="entry name" value="PROLIPOPROTEIN DIACYLGLYCERYL TRANSFERASE"/>
    <property type="match status" value="1"/>
</dbReference>
<dbReference type="GO" id="GO:0042158">
    <property type="term" value="P:lipoprotein biosynthetic process"/>
    <property type="evidence" value="ECO:0007669"/>
    <property type="project" value="InterPro"/>
</dbReference>
<keyword evidence="5 6" id="KW-0472">Membrane</keyword>
<gene>
    <name evidence="7" type="ORF">MNB_SV-6-429</name>
</gene>
<dbReference type="InterPro" id="IPR001640">
    <property type="entry name" value="Lgt"/>
</dbReference>
<feature type="transmembrane region" description="Helical" evidence="6">
    <location>
        <begin position="235"/>
        <end position="262"/>
    </location>
</feature>
<dbReference type="GO" id="GO:0005886">
    <property type="term" value="C:plasma membrane"/>
    <property type="evidence" value="ECO:0007669"/>
    <property type="project" value="InterPro"/>
</dbReference>
<dbReference type="AlphaFoldDB" id="A0A1W1B9D1"/>
<evidence type="ECO:0000256" key="5">
    <source>
        <dbReference type="ARBA" id="ARBA00023136"/>
    </source>
</evidence>
<feature type="transmembrane region" description="Helical" evidence="6">
    <location>
        <begin position="109"/>
        <end position="126"/>
    </location>
</feature>
<evidence type="ECO:0000256" key="4">
    <source>
        <dbReference type="ARBA" id="ARBA00022989"/>
    </source>
</evidence>
<reference evidence="7" key="1">
    <citation type="submission" date="2016-10" db="EMBL/GenBank/DDBJ databases">
        <authorList>
            <person name="de Groot N.N."/>
        </authorList>
    </citation>
    <scope>NUCLEOTIDE SEQUENCE</scope>
</reference>
<dbReference type="EC" id="2.4.99.-" evidence="7"/>
<organism evidence="7">
    <name type="scientific">hydrothermal vent metagenome</name>
    <dbReference type="NCBI Taxonomy" id="652676"/>
    <lineage>
        <taxon>unclassified sequences</taxon>
        <taxon>metagenomes</taxon>
        <taxon>ecological metagenomes</taxon>
    </lineage>
</organism>
<feature type="transmembrane region" description="Helical" evidence="6">
    <location>
        <begin position="20"/>
        <end position="40"/>
    </location>
</feature>
<keyword evidence="4 6" id="KW-1133">Transmembrane helix</keyword>
<evidence type="ECO:0000256" key="2">
    <source>
        <dbReference type="ARBA" id="ARBA00022679"/>
    </source>
</evidence>
<dbReference type="PANTHER" id="PTHR30589:SF0">
    <property type="entry name" value="PHOSPHATIDYLGLYCEROL--PROLIPOPROTEIN DIACYLGLYCERYL TRANSFERASE"/>
    <property type="match status" value="1"/>
</dbReference>
<dbReference type="GO" id="GO:0008961">
    <property type="term" value="F:phosphatidylglycerol-prolipoprotein diacylglyceryl transferase activity"/>
    <property type="evidence" value="ECO:0007669"/>
    <property type="project" value="InterPro"/>
</dbReference>
<sequence length="277" mass="32162">MEYWNHIYQHFNPIAFDLGFISVHWYGIMYILALFSALWFAKYIIKKDKMDIDDDLIDNFFIWIEVGVILGARFGYILFYDPNTIEYLTHPWQIFNPFMDGHFVGIRGMSYHGAIIGALIASFLFGRRHPNEIAKLLDVVGLAVPVGYIFGRIGNFLNQELVGKATDIPWGIYVDGVLRHPSQLYEAMIEGVIVALIIYTYRKKRRFDGALFAIYGMLYGVARFIAEFWREPDVQIGYLCCGWFSMGQLMSLIMVIFSMWLYRFLGKMSTHKKATKS</sequence>
<dbReference type="NCBIfam" id="TIGR00544">
    <property type="entry name" value="lgt"/>
    <property type="match status" value="1"/>
</dbReference>
<keyword evidence="7" id="KW-0328">Glycosyltransferase</keyword>
<accession>A0A1W1B9D1</accession>
<evidence type="ECO:0000256" key="3">
    <source>
        <dbReference type="ARBA" id="ARBA00022692"/>
    </source>
</evidence>
<evidence type="ECO:0000256" key="1">
    <source>
        <dbReference type="ARBA" id="ARBA00022475"/>
    </source>
</evidence>
<dbReference type="EMBL" id="FPHC01000006">
    <property type="protein sequence ID" value="SFV50122.1"/>
    <property type="molecule type" value="Genomic_DNA"/>
</dbReference>
<keyword evidence="2 7" id="KW-0808">Transferase</keyword>
<evidence type="ECO:0000313" key="7">
    <source>
        <dbReference type="EMBL" id="SFV50122.1"/>
    </source>
</evidence>
<feature type="transmembrane region" description="Helical" evidence="6">
    <location>
        <begin position="60"/>
        <end position="79"/>
    </location>
</feature>
<keyword evidence="7" id="KW-0449">Lipoprotein</keyword>
<dbReference type="PROSITE" id="PS01311">
    <property type="entry name" value="LGT"/>
    <property type="match status" value="1"/>
</dbReference>
<proteinExistence type="inferred from homology"/>
<name>A0A1W1B9D1_9ZZZZ</name>
<evidence type="ECO:0000256" key="6">
    <source>
        <dbReference type="SAM" id="Phobius"/>
    </source>
</evidence>
<dbReference type="HAMAP" id="MF_01147">
    <property type="entry name" value="Lgt"/>
    <property type="match status" value="1"/>
</dbReference>
<feature type="transmembrane region" description="Helical" evidence="6">
    <location>
        <begin position="209"/>
        <end position="229"/>
    </location>
</feature>
<keyword evidence="1" id="KW-1003">Cell membrane</keyword>